<evidence type="ECO:0000313" key="3">
    <source>
        <dbReference type="Proteomes" id="UP000789375"/>
    </source>
</evidence>
<feature type="compositionally biased region" description="Basic and acidic residues" evidence="1">
    <location>
        <begin position="23"/>
        <end position="54"/>
    </location>
</feature>
<name>A0A9N9CRV6_FUNMO</name>
<sequence>MGSVYEKLVDTSHNPPSTVHQRQRLDPSIKEKERIERQSEEAKNEPDYFEKTRIEPIFTKVDSELAHSDEEFRTKSSQLSKEEKSSEAGKLGINANGMADTLNEGEREKDHIKENMGVPQRNKNVGAD</sequence>
<dbReference type="EMBL" id="CAJVPP010002833">
    <property type="protein sequence ID" value="CAG8612843.1"/>
    <property type="molecule type" value="Genomic_DNA"/>
</dbReference>
<feature type="region of interest" description="Disordered" evidence="1">
    <location>
        <begin position="1"/>
        <end position="128"/>
    </location>
</feature>
<reference evidence="2" key="1">
    <citation type="submission" date="2021-06" db="EMBL/GenBank/DDBJ databases">
        <authorList>
            <person name="Kallberg Y."/>
            <person name="Tangrot J."/>
            <person name="Rosling A."/>
        </authorList>
    </citation>
    <scope>NUCLEOTIDE SEQUENCE</scope>
    <source>
        <strain evidence="2">87-6 pot B 2015</strain>
    </source>
</reference>
<feature type="compositionally biased region" description="Basic and acidic residues" evidence="1">
    <location>
        <begin position="61"/>
        <end position="87"/>
    </location>
</feature>
<evidence type="ECO:0000313" key="2">
    <source>
        <dbReference type="EMBL" id="CAG8612843.1"/>
    </source>
</evidence>
<gene>
    <name evidence="2" type="ORF">FMOSSE_LOCUS9558</name>
</gene>
<comment type="caution">
    <text evidence="2">The sequence shown here is derived from an EMBL/GenBank/DDBJ whole genome shotgun (WGS) entry which is preliminary data.</text>
</comment>
<keyword evidence="3" id="KW-1185">Reference proteome</keyword>
<evidence type="ECO:0000256" key="1">
    <source>
        <dbReference type="SAM" id="MobiDB-lite"/>
    </source>
</evidence>
<dbReference type="Proteomes" id="UP000789375">
    <property type="component" value="Unassembled WGS sequence"/>
</dbReference>
<proteinExistence type="predicted"/>
<feature type="compositionally biased region" description="Basic and acidic residues" evidence="1">
    <location>
        <begin position="104"/>
        <end position="114"/>
    </location>
</feature>
<protein>
    <submittedName>
        <fullName evidence="2">10911_t:CDS:1</fullName>
    </submittedName>
</protein>
<organism evidence="2 3">
    <name type="scientific">Funneliformis mosseae</name>
    <name type="common">Endomycorrhizal fungus</name>
    <name type="synonym">Glomus mosseae</name>
    <dbReference type="NCBI Taxonomy" id="27381"/>
    <lineage>
        <taxon>Eukaryota</taxon>
        <taxon>Fungi</taxon>
        <taxon>Fungi incertae sedis</taxon>
        <taxon>Mucoromycota</taxon>
        <taxon>Glomeromycotina</taxon>
        <taxon>Glomeromycetes</taxon>
        <taxon>Glomerales</taxon>
        <taxon>Glomeraceae</taxon>
        <taxon>Funneliformis</taxon>
    </lineage>
</organism>
<dbReference type="AlphaFoldDB" id="A0A9N9CRV6"/>
<accession>A0A9N9CRV6</accession>
<feature type="compositionally biased region" description="Polar residues" evidence="1">
    <location>
        <begin position="11"/>
        <end position="20"/>
    </location>
</feature>